<name>A0ABT0YEP5_9ACTN</name>
<sequence>MTLVDFELPTGLEAREPVEARGLTREGVRLMVSRGSAVSHHRFTELPRLLGPGDLLVVNNSATLPSAIDASGVRLHVSTEQADGSWLVEVRDAPARAGLRLEVPGGALTLVRPFTARLWAATPAVGTGRVEYLTRHGRPIRYSYTDRDWPLHVYQNAYATEPGSAEMPSAGRPLTGRVLAELAGRGVVVAPVTLHTGVASPEVDEPPYPEWYRVPASTVRLMNHVRSAGNRVIAVGTTVVRALESAVAGPSSGWTSLVIEPDHVVRSVDGLLTGLHEPRASHLKMLTAVAGEDALRAAYAEALRERYRWHEFGDVHLILGPQTGGV</sequence>
<dbReference type="Pfam" id="PF02547">
    <property type="entry name" value="Queuosine_synth"/>
    <property type="match status" value="1"/>
</dbReference>
<gene>
    <name evidence="5" type="ORF">LXN57_43925</name>
</gene>
<organism evidence="5 6">
    <name type="scientific">Paractinoplanes hotanensis</name>
    <dbReference type="NCBI Taxonomy" id="2906497"/>
    <lineage>
        <taxon>Bacteria</taxon>
        <taxon>Bacillati</taxon>
        <taxon>Actinomycetota</taxon>
        <taxon>Actinomycetes</taxon>
        <taxon>Micromonosporales</taxon>
        <taxon>Micromonosporaceae</taxon>
        <taxon>Paractinoplanes</taxon>
    </lineage>
</organism>
<evidence type="ECO:0000313" key="6">
    <source>
        <dbReference type="Proteomes" id="UP001523216"/>
    </source>
</evidence>
<dbReference type="InterPro" id="IPR042119">
    <property type="entry name" value="QueA_dom2"/>
</dbReference>
<comment type="caution">
    <text evidence="5">The sequence shown here is derived from an EMBL/GenBank/DDBJ whole genome shotgun (WGS) entry which is preliminary data.</text>
</comment>
<keyword evidence="1" id="KW-0963">Cytoplasm</keyword>
<protein>
    <submittedName>
        <fullName evidence="5">S-adenosylmethionine:tRNA ribosyltransferase-isomerase</fullName>
    </submittedName>
</protein>
<dbReference type="SUPFAM" id="SSF111337">
    <property type="entry name" value="QueA-like"/>
    <property type="match status" value="1"/>
</dbReference>
<proteinExistence type="predicted"/>
<keyword evidence="3" id="KW-0949">S-adenosyl-L-methionine</keyword>
<evidence type="ECO:0000256" key="4">
    <source>
        <dbReference type="ARBA" id="ARBA00022785"/>
    </source>
</evidence>
<dbReference type="RefSeq" id="WP_251804253.1">
    <property type="nucleotide sequence ID" value="NZ_JAMQOL010000078.1"/>
</dbReference>
<evidence type="ECO:0000256" key="1">
    <source>
        <dbReference type="ARBA" id="ARBA00022490"/>
    </source>
</evidence>
<accession>A0ABT0YEP5</accession>
<dbReference type="Proteomes" id="UP001523216">
    <property type="component" value="Unassembled WGS sequence"/>
</dbReference>
<keyword evidence="6" id="KW-1185">Reference proteome</keyword>
<keyword evidence="4" id="KW-0671">Queuosine biosynthesis</keyword>
<dbReference type="InterPro" id="IPR042118">
    <property type="entry name" value="QueA_dom1"/>
</dbReference>
<dbReference type="PANTHER" id="PTHR30307">
    <property type="entry name" value="S-ADENOSYLMETHIONINE:TRNA RIBOSYLTRANSFERASE-ISOMERASE"/>
    <property type="match status" value="1"/>
</dbReference>
<dbReference type="Gene3D" id="2.40.10.240">
    <property type="entry name" value="QueA-like"/>
    <property type="match status" value="1"/>
</dbReference>
<evidence type="ECO:0000313" key="5">
    <source>
        <dbReference type="EMBL" id="MCM4084503.1"/>
    </source>
</evidence>
<dbReference type="PANTHER" id="PTHR30307:SF0">
    <property type="entry name" value="S-ADENOSYLMETHIONINE:TRNA RIBOSYLTRANSFERASE-ISOMERASE"/>
    <property type="match status" value="1"/>
</dbReference>
<dbReference type="InterPro" id="IPR003699">
    <property type="entry name" value="QueA"/>
</dbReference>
<dbReference type="Gene3D" id="3.40.1780.10">
    <property type="entry name" value="QueA-like"/>
    <property type="match status" value="1"/>
</dbReference>
<keyword evidence="2" id="KW-0808">Transferase</keyword>
<evidence type="ECO:0000256" key="2">
    <source>
        <dbReference type="ARBA" id="ARBA00022679"/>
    </source>
</evidence>
<dbReference type="EMBL" id="JAMQOL010000078">
    <property type="protein sequence ID" value="MCM4084503.1"/>
    <property type="molecule type" value="Genomic_DNA"/>
</dbReference>
<dbReference type="InterPro" id="IPR036100">
    <property type="entry name" value="QueA_sf"/>
</dbReference>
<evidence type="ECO:0000256" key="3">
    <source>
        <dbReference type="ARBA" id="ARBA00022691"/>
    </source>
</evidence>
<reference evidence="5 6" key="1">
    <citation type="submission" date="2022-06" db="EMBL/GenBank/DDBJ databases">
        <title>Actinoplanes abujensis sp. nov., isolated from Nigerian arid soil.</title>
        <authorList>
            <person name="Ding P."/>
        </authorList>
    </citation>
    <scope>NUCLEOTIDE SEQUENCE [LARGE SCALE GENOMIC DNA]</scope>
    <source>
        <strain evidence="6">TRM88002</strain>
    </source>
</reference>